<dbReference type="InterPro" id="IPR027417">
    <property type="entry name" value="P-loop_NTPase"/>
</dbReference>
<evidence type="ECO:0000313" key="2">
    <source>
        <dbReference type="Proteomes" id="UP000821866"/>
    </source>
</evidence>
<evidence type="ECO:0000313" key="1">
    <source>
        <dbReference type="EMBL" id="KAH8008783.1"/>
    </source>
</evidence>
<comment type="caution">
    <text evidence="1">The sequence shown here is derived from an EMBL/GenBank/DDBJ whole genome shotgun (WGS) entry which is preliminary data.</text>
</comment>
<protein>
    <submittedName>
        <fullName evidence="1">Uncharacterized protein</fullName>
    </submittedName>
</protein>
<proteinExistence type="predicted"/>
<gene>
    <name evidence="1" type="ORF">HPB51_004173</name>
</gene>
<organism evidence="1 2">
    <name type="scientific">Rhipicephalus microplus</name>
    <name type="common">Cattle tick</name>
    <name type="synonym">Boophilus microplus</name>
    <dbReference type="NCBI Taxonomy" id="6941"/>
    <lineage>
        <taxon>Eukaryota</taxon>
        <taxon>Metazoa</taxon>
        <taxon>Ecdysozoa</taxon>
        <taxon>Arthropoda</taxon>
        <taxon>Chelicerata</taxon>
        <taxon>Arachnida</taxon>
        <taxon>Acari</taxon>
        <taxon>Parasitiformes</taxon>
        <taxon>Ixodida</taxon>
        <taxon>Ixodoidea</taxon>
        <taxon>Ixodidae</taxon>
        <taxon>Rhipicephalinae</taxon>
        <taxon>Rhipicephalus</taxon>
        <taxon>Boophilus</taxon>
    </lineage>
</organism>
<reference evidence="1" key="2">
    <citation type="submission" date="2021-09" db="EMBL/GenBank/DDBJ databases">
        <authorList>
            <person name="Jia N."/>
            <person name="Wang J."/>
            <person name="Shi W."/>
            <person name="Du L."/>
            <person name="Sun Y."/>
            <person name="Zhan W."/>
            <person name="Jiang J."/>
            <person name="Wang Q."/>
            <person name="Zhang B."/>
            <person name="Ji P."/>
            <person name="Sakyi L.B."/>
            <person name="Cui X."/>
            <person name="Yuan T."/>
            <person name="Jiang B."/>
            <person name="Yang W."/>
            <person name="Lam T.T.-Y."/>
            <person name="Chang Q."/>
            <person name="Ding S."/>
            <person name="Wang X."/>
            <person name="Zhu J."/>
            <person name="Ruan X."/>
            <person name="Zhao L."/>
            <person name="Wei J."/>
            <person name="Que T."/>
            <person name="Du C."/>
            <person name="Cheng J."/>
            <person name="Dai P."/>
            <person name="Han X."/>
            <person name="Huang E."/>
            <person name="Gao Y."/>
            <person name="Liu J."/>
            <person name="Shao H."/>
            <person name="Ye R."/>
            <person name="Li L."/>
            <person name="Wei W."/>
            <person name="Wang X."/>
            <person name="Wang C."/>
            <person name="Huo Q."/>
            <person name="Li W."/>
            <person name="Guo W."/>
            <person name="Chen H."/>
            <person name="Chen S."/>
            <person name="Zhou L."/>
            <person name="Zhou L."/>
            <person name="Ni X."/>
            <person name="Tian J."/>
            <person name="Zhou Y."/>
            <person name="Sheng Y."/>
            <person name="Liu T."/>
            <person name="Pan Y."/>
            <person name="Xia L."/>
            <person name="Li J."/>
            <person name="Zhao F."/>
            <person name="Cao W."/>
        </authorList>
    </citation>
    <scope>NUCLEOTIDE SEQUENCE</scope>
    <source>
        <strain evidence="1">Rmic-2018</strain>
        <tissue evidence="1">Larvae</tissue>
    </source>
</reference>
<keyword evidence="2" id="KW-1185">Reference proteome</keyword>
<accession>A0A9J6D4K6</accession>
<dbReference type="SUPFAM" id="SSF52540">
    <property type="entry name" value="P-loop containing nucleoside triphosphate hydrolases"/>
    <property type="match status" value="1"/>
</dbReference>
<dbReference type="Gene3D" id="3.40.50.300">
    <property type="entry name" value="P-loop containing nucleotide triphosphate hydrolases"/>
    <property type="match status" value="1"/>
</dbReference>
<sequence length="164" mass="19074">MCSYSTLDFIEMYKNTQPLFDAPHGNLATFYMDVPASFDAMMELLNFQFHGIHEEVSAFVNNLYSLVEKAIPKKNCMEIVSPPNSVAVKYTADQTISRTPVIVLSNNEVFPDDEAFNHRMWRYKWRACPPLKKYDKKIHPMALVLLFDTFVMEETYVGMRQLDQ</sequence>
<dbReference type="VEuPathDB" id="VectorBase:LOC119164546"/>
<dbReference type="EMBL" id="JABSTU010000011">
    <property type="protein sequence ID" value="KAH8008783.1"/>
    <property type="molecule type" value="Genomic_DNA"/>
</dbReference>
<dbReference type="Proteomes" id="UP000821866">
    <property type="component" value="Chromosome 9"/>
</dbReference>
<dbReference type="AlphaFoldDB" id="A0A9J6D4K6"/>
<reference evidence="1" key="1">
    <citation type="journal article" date="2020" name="Cell">
        <title>Large-Scale Comparative Analyses of Tick Genomes Elucidate Their Genetic Diversity and Vector Capacities.</title>
        <authorList>
            <consortium name="Tick Genome and Microbiome Consortium (TIGMIC)"/>
            <person name="Jia N."/>
            <person name="Wang J."/>
            <person name="Shi W."/>
            <person name="Du L."/>
            <person name="Sun Y."/>
            <person name="Zhan W."/>
            <person name="Jiang J.F."/>
            <person name="Wang Q."/>
            <person name="Zhang B."/>
            <person name="Ji P."/>
            <person name="Bell-Sakyi L."/>
            <person name="Cui X.M."/>
            <person name="Yuan T.T."/>
            <person name="Jiang B.G."/>
            <person name="Yang W.F."/>
            <person name="Lam T.T."/>
            <person name="Chang Q.C."/>
            <person name="Ding S.J."/>
            <person name="Wang X.J."/>
            <person name="Zhu J.G."/>
            <person name="Ruan X.D."/>
            <person name="Zhao L."/>
            <person name="Wei J.T."/>
            <person name="Ye R.Z."/>
            <person name="Que T.C."/>
            <person name="Du C.H."/>
            <person name="Zhou Y.H."/>
            <person name="Cheng J.X."/>
            <person name="Dai P.F."/>
            <person name="Guo W.B."/>
            <person name="Han X.H."/>
            <person name="Huang E.J."/>
            <person name="Li L.F."/>
            <person name="Wei W."/>
            <person name="Gao Y.C."/>
            <person name="Liu J.Z."/>
            <person name="Shao H.Z."/>
            <person name="Wang X."/>
            <person name="Wang C.C."/>
            <person name="Yang T.C."/>
            <person name="Huo Q.B."/>
            <person name="Li W."/>
            <person name="Chen H.Y."/>
            <person name="Chen S.E."/>
            <person name="Zhou L.G."/>
            <person name="Ni X.B."/>
            <person name="Tian J.H."/>
            <person name="Sheng Y."/>
            <person name="Liu T."/>
            <person name="Pan Y.S."/>
            <person name="Xia L.Y."/>
            <person name="Li J."/>
            <person name="Zhao F."/>
            <person name="Cao W.C."/>
        </authorList>
    </citation>
    <scope>NUCLEOTIDE SEQUENCE</scope>
    <source>
        <strain evidence="1">Rmic-2018</strain>
    </source>
</reference>
<name>A0A9J6D4K6_RHIMP</name>